<protein>
    <recommendedName>
        <fullName evidence="5">DUF1232 domain-containing protein</fullName>
    </recommendedName>
</protein>
<dbReference type="AlphaFoldDB" id="A0A1E5BVZ1"/>
<dbReference type="InterPro" id="IPR010652">
    <property type="entry name" value="DUF1232"/>
</dbReference>
<name>A0A1E5BVZ1_9GAMM</name>
<evidence type="ECO:0000259" key="5">
    <source>
        <dbReference type="Pfam" id="PF06803"/>
    </source>
</evidence>
<reference evidence="6 7" key="1">
    <citation type="journal article" date="2012" name="Science">
        <title>Ecological populations of bacteria act as socially cohesive units of antibiotic production and resistance.</title>
        <authorList>
            <person name="Cordero O.X."/>
            <person name="Wildschutte H."/>
            <person name="Kirkup B."/>
            <person name="Proehl S."/>
            <person name="Ngo L."/>
            <person name="Hussain F."/>
            <person name="Le Roux F."/>
            <person name="Mincer T."/>
            <person name="Polz M.F."/>
        </authorList>
    </citation>
    <scope>NUCLEOTIDE SEQUENCE [LARGE SCALE GENOMIC DNA]</scope>
    <source>
        <strain evidence="6 7">FF-454</strain>
    </source>
</reference>
<evidence type="ECO:0000256" key="1">
    <source>
        <dbReference type="ARBA" id="ARBA00004127"/>
    </source>
</evidence>
<accession>A0A1E5BVZ1</accession>
<comment type="subcellular location">
    <subcellularLocation>
        <location evidence="1">Endomembrane system</location>
        <topology evidence="1">Multi-pass membrane protein</topology>
    </subcellularLocation>
</comment>
<dbReference type="Proteomes" id="UP000095039">
    <property type="component" value="Unassembled WGS sequence"/>
</dbReference>
<keyword evidence="7" id="KW-1185">Reference proteome</keyword>
<dbReference type="InterPro" id="IPR016983">
    <property type="entry name" value="UCP031804"/>
</dbReference>
<organism evidence="6 7">
    <name type="scientific">Enterovibrio norvegicus FF-454</name>
    <dbReference type="NCBI Taxonomy" id="1185651"/>
    <lineage>
        <taxon>Bacteria</taxon>
        <taxon>Pseudomonadati</taxon>
        <taxon>Pseudomonadota</taxon>
        <taxon>Gammaproteobacteria</taxon>
        <taxon>Vibrionales</taxon>
        <taxon>Vibrionaceae</taxon>
        <taxon>Enterovibrio</taxon>
    </lineage>
</organism>
<proteinExistence type="predicted"/>
<evidence type="ECO:0000313" key="7">
    <source>
        <dbReference type="Proteomes" id="UP000095039"/>
    </source>
</evidence>
<evidence type="ECO:0000256" key="3">
    <source>
        <dbReference type="ARBA" id="ARBA00022989"/>
    </source>
</evidence>
<keyword evidence="4" id="KW-0472">Membrane</keyword>
<dbReference type="EMBL" id="AJWN02000109">
    <property type="protein sequence ID" value="OEE57411.1"/>
    <property type="molecule type" value="Genomic_DNA"/>
</dbReference>
<dbReference type="PIRSF" id="PIRSF031804">
    <property type="entry name" value="UCP031804"/>
    <property type="match status" value="1"/>
</dbReference>
<comment type="caution">
    <text evidence="6">The sequence shown here is derived from an EMBL/GenBank/DDBJ whole genome shotgun (WGS) entry which is preliminary data.</text>
</comment>
<keyword evidence="3" id="KW-1133">Transmembrane helix</keyword>
<evidence type="ECO:0000256" key="4">
    <source>
        <dbReference type="ARBA" id="ARBA00023136"/>
    </source>
</evidence>
<dbReference type="RefSeq" id="WP_016958297.1">
    <property type="nucleotide sequence ID" value="NZ_AJWN02000109.1"/>
</dbReference>
<gene>
    <name evidence="6" type="ORF">A1OK_17450</name>
</gene>
<keyword evidence="2" id="KW-0812">Transmembrane</keyword>
<dbReference type="Pfam" id="PF06803">
    <property type="entry name" value="DUF1232"/>
    <property type="match status" value="1"/>
</dbReference>
<evidence type="ECO:0000256" key="2">
    <source>
        <dbReference type="ARBA" id="ARBA00022692"/>
    </source>
</evidence>
<dbReference type="GO" id="GO:0012505">
    <property type="term" value="C:endomembrane system"/>
    <property type="evidence" value="ECO:0007669"/>
    <property type="project" value="UniProtKB-SubCell"/>
</dbReference>
<evidence type="ECO:0000313" key="6">
    <source>
        <dbReference type="EMBL" id="OEE57411.1"/>
    </source>
</evidence>
<feature type="domain" description="DUF1232" evidence="5">
    <location>
        <begin position="50"/>
        <end position="85"/>
    </location>
</feature>
<sequence>MSDNKYLDEYSEDSFWTKTRNFAQKAGYDVLEKALRLYYSATDDDTPKWAKTTMFAALGYFISPIDAIPDLTPAVGFSDDLGVLVAAAAAVVMHVKAEHGEKATEKLDSWFNKQSTSTEKDSEK</sequence>